<keyword evidence="2" id="KW-1185">Reference proteome</keyword>
<gene>
    <name evidence="1" type="ORF">CAEBREN_02379</name>
</gene>
<accession>G0MTI2</accession>
<protein>
    <submittedName>
        <fullName evidence="1">Uncharacterized protein</fullName>
    </submittedName>
</protein>
<name>G0MTI2_CAEBE</name>
<dbReference type="AlphaFoldDB" id="G0MTI2"/>
<evidence type="ECO:0000313" key="2">
    <source>
        <dbReference type="Proteomes" id="UP000008068"/>
    </source>
</evidence>
<reference evidence="2" key="1">
    <citation type="submission" date="2011-07" db="EMBL/GenBank/DDBJ databases">
        <authorList>
            <consortium name="Caenorhabditis brenneri Sequencing and Analysis Consortium"/>
            <person name="Wilson R.K."/>
        </authorList>
    </citation>
    <scope>NUCLEOTIDE SEQUENCE [LARGE SCALE GENOMIC DNA]</scope>
    <source>
        <strain evidence="2">PB2801</strain>
    </source>
</reference>
<sequence length="18" mass="2187">MDQKFICKQKNILRSNGY</sequence>
<evidence type="ECO:0000313" key="1">
    <source>
        <dbReference type="EMBL" id="EGT43672.1"/>
    </source>
</evidence>
<proteinExistence type="predicted"/>
<dbReference type="InParanoid" id="G0MTI2"/>
<dbReference type="EMBL" id="GL379811">
    <property type="protein sequence ID" value="EGT43672.1"/>
    <property type="molecule type" value="Genomic_DNA"/>
</dbReference>
<dbReference type="Proteomes" id="UP000008068">
    <property type="component" value="Unassembled WGS sequence"/>
</dbReference>
<organism evidence="2">
    <name type="scientific">Caenorhabditis brenneri</name>
    <name type="common">Nematode worm</name>
    <dbReference type="NCBI Taxonomy" id="135651"/>
    <lineage>
        <taxon>Eukaryota</taxon>
        <taxon>Metazoa</taxon>
        <taxon>Ecdysozoa</taxon>
        <taxon>Nematoda</taxon>
        <taxon>Chromadorea</taxon>
        <taxon>Rhabditida</taxon>
        <taxon>Rhabditina</taxon>
        <taxon>Rhabditomorpha</taxon>
        <taxon>Rhabditoidea</taxon>
        <taxon>Rhabditidae</taxon>
        <taxon>Peloderinae</taxon>
        <taxon>Caenorhabditis</taxon>
    </lineage>
</organism>